<dbReference type="AlphaFoldDB" id="A0A178ILA6"/>
<keyword evidence="5" id="KW-1185">Reference proteome</keyword>
<keyword evidence="1" id="KW-0812">Transmembrane</keyword>
<comment type="caution">
    <text evidence="4">The sequence shown here is derived from an EMBL/GenBank/DDBJ whole genome shotgun (WGS) entry which is preliminary data.</text>
</comment>
<dbReference type="InterPro" id="IPR032508">
    <property type="entry name" value="FecR_C"/>
</dbReference>
<dbReference type="InterPro" id="IPR012373">
    <property type="entry name" value="Ferrdict_sens_TM"/>
</dbReference>
<accession>A0A178ILA6</accession>
<dbReference type="Gene3D" id="2.60.120.1440">
    <property type="match status" value="1"/>
</dbReference>
<feature type="domain" description="Protein FecR C-terminal" evidence="3">
    <location>
        <begin position="286"/>
        <end position="340"/>
    </location>
</feature>
<feature type="domain" description="FecR protein" evidence="2">
    <location>
        <begin position="146"/>
        <end position="237"/>
    </location>
</feature>
<reference evidence="4 5" key="1">
    <citation type="submission" date="2016-01" db="EMBL/GenBank/DDBJ databases">
        <title>High potential of lignocellulose degradation of a new Verrucomicrobia species.</title>
        <authorList>
            <person name="Wang Y."/>
            <person name="Shi Y."/>
            <person name="Qiu Z."/>
            <person name="Liu S."/>
            <person name="Yang H."/>
        </authorList>
    </citation>
    <scope>NUCLEOTIDE SEQUENCE [LARGE SCALE GENOMIC DNA]</scope>
    <source>
        <strain evidence="4 5">TSB47</strain>
    </source>
</reference>
<evidence type="ECO:0000313" key="4">
    <source>
        <dbReference type="EMBL" id="OAM90087.1"/>
    </source>
</evidence>
<dbReference type="Pfam" id="PF04773">
    <property type="entry name" value="FecR"/>
    <property type="match status" value="1"/>
</dbReference>
<dbReference type="RefSeq" id="WP_068770117.1">
    <property type="nucleotide sequence ID" value="NZ_CP109796.1"/>
</dbReference>
<evidence type="ECO:0000259" key="3">
    <source>
        <dbReference type="Pfam" id="PF16344"/>
    </source>
</evidence>
<sequence>MPPNHHAKKAFYALAARYLLDEASAAEREQLVQMLQEPAWREMFDRMSAGWNTSAANWLEGFDVEGEIEKVRGVVVRERPPVPSPNESRSGRSRSRFFSFSRPRFVLATTLSLAAIISLAILALGPRWRTVDAAAGNRTWVRQVNGVGGRMEIALKDGSKVTLNAGSQLSYPSAFDARSRTVRLTGEAFFDVAKDAARPFVVETGTLRITVLGTRFNVRAFADGTRAQVTLVSGKVQVTPLGRAEAEQAPVTLAPGMQYSLIPATGEGELHNVPVQAATGWMSDRIVWKDEPLPDAMRELERRHGIAIVLADPALARETVTARFQSETLPEIFRLLEDLGIGHRFEPSSDKIERVILSLHPVESDDSTAETAAP</sequence>
<organism evidence="4 5">
    <name type="scientific">Termitidicoccus mucosus</name>
    <dbReference type="NCBI Taxonomy" id="1184151"/>
    <lineage>
        <taxon>Bacteria</taxon>
        <taxon>Pseudomonadati</taxon>
        <taxon>Verrucomicrobiota</taxon>
        <taxon>Opitutia</taxon>
        <taxon>Opitutales</taxon>
        <taxon>Opitutaceae</taxon>
        <taxon>Termitidicoccus</taxon>
    </lineage>
</organism>
<evidence type="ECO:0000313" key="5">
    <source>
        <dbReference type="Proteomes" id="UP000078486"/>
    </source>
</evidence>
<dbReference type="PANTHER" id="PTHR30273">
    <property type="entry name" value="PERIPLASMIC SIGNAL SENSOR AND SIGMA FACTOR ACTIVATOR FECR-RELATED"/>
    <property type="match status" value="1"/>
</dbReference>
<dbReference type="Proteomes" id="UP000078486">
    <property type="component" value="Unassembled WGS sequence"/>
</dbReference>
<dbReference type="STRING" id="1184151.AW736_09920"/>
<dbReference type="GO" id="GO:0016989">
    <property type="term" value="F:sigma factor antagonist activity"/>
    <property type="evidence" value="ECO:0007669"/>
    <property type="project" value="TreeGrafter"/>
</dbReference>
<evidence type="ECO:0008006" key="6">
    <source>
        <dbReference type="Google" id="ProtNLM"/>
    </source>
</evidence>
<name>A0A178ILA6_9BACT</name>
<protein>
    <recommendedName>
        <fullName evidence="6">FecR protein domain-containing protein</fullName>
    </recommendedName>
</protein>
<proteinExistence type="predicted"/>
<keyword evidence="1" id="KW-0472">Membrane</keyword>
<dbReference type="InterPro" id="IPR006860">
    <property type="entry name" value="FecR"/>
</dbReference>
<dbReference type="Pfam" id="PF16344">
    <property type="entry name" value="FecR_C"/>
    <property type="match status" value="1"/>
</dbReference>
<dbReference type="OrthoDB" id="189016at2"/>
<dbReference type="Gene3D" id="3.55.50.30">
    <property type="match status" value="1"/>
</dbReference>
<feature type="transmembrane region" description="Helical" evidence="1">
    <location>
        <begin position="105"/>
        <end position="125"/>
    </location>
</feature>
<keyword evidence="1" id="KW-1133">Transmembrane helix</keyword>
<dbReference type="PANTHER" id="PTHR30273:SF2">
    <property type="entry name" value="PROTEIN FECR"/>
    <property type="match status" value="1"/>
</dbReference>
<dbReference type="EMBL" id="LRRQ01000075">
    <property type="protein sequence ID" value="OAM90087.1"/>
    <property type="molecule type" value="Genomic_DNA"/>
</dbReference>
<evidence type="ECO:0000256" key="1">
    <source>
        <dbReference type="SAM" id="Phobius"/>
    </source>
</evidence>
<dbReference type="PIRSF" id="PIRSF018266">
    <property type="entry name" value="FecR"/>
    <property type="match status" value="1"/>
</dbReference>
<gene>
    <name evidence="4" type="ORF">AW736_09920</name>
</gene>
<evidence type="ECO:0000259" key="2">
    <source>
        <dbReference type="Pfam" id="PF04773"/>
    </source>
</evidence>